<name>A0A1M7JK08_9BRAD</name>
<feature type="DNA-binding region" description="H-T-H motif" evidence="4">
    <location>
        <begin position="45"/>
        <end position="64"/>
    </location>
</feature>
<keyword evidence="3" id="KW-0804">Transcription</keyword>
<evidence type="ECO:0000256" key="4">
    <source>
        <dbReference type="PROSITE-ProRule" id="PRU00335"/>
    </source>
</evidence>
<keyword evidence="1" id="KW-0805">Transcription regulation</keyword>
<evidence type="ECO:0000256" key="1">
    <source>
        <dbReference type="ARBA" id="ARBA00023015"/>
    </source>
</evidence>
<evidence type="ECO:0000256" key="3">
    <source>
        <dbReference type="ARBA" id="ARBA00023163"/>
    </source>
</evidence>
<evidence type="ECO:0000313" key="6">
    <source>
        <dbReference type="EMBL" id="SEE77946.1"/>
    </source>
</evidence>
<feature type="domain" description="HTH tetR-type" evidence="5">
    <location>
        <begin position="22"/>
        <end position="82"/>
    </location>
</feature>
<dbReference type="InterPro" id="IPR001647">
    <property type="entry name" value="HTH_TetR"/>
</dbReference>
<dbReference type="Pfam" id="PF00440">
    <property type="entry name" value="TetR_N"/>
    <property type="match status" value="1"/>
</dbReference>
<gene>
    <name evidence="6" type="ORF">SAMN05444171_8009</name>
</gene>
<dbReference type="Proteomes" id="UP000183208">
    <property type="component" value="Unassembled WGS sequence"/>
</dbReference>
<dbReference type="PANTHER" id="PTHR47506">
    <property type="entry name" value="TRANSCRIPTIONAL REGULATORY PROTEIN"/>
    <property type="match status" value="1"/>
</dbReference>
<evidence type="ECO:0000256" key="2">
    <source>
        <dbReference type="ARBA" id="ARBA00023125"/>
    </source>
</evidence>
<evidence type="ECO:0000313" key="7">
    <source>
        <dbReference type="Proteomes" id="UP000183208"/>
    </source>
</evidence>
<evidence type="ECO:0000259" key="5">
    <source>
        <dbReference type="PROSITE" id="PS50977"/>
    </source>
</evidence>
<organism evidence="6 7">
    <name type="scientific">Bradyrhizobium lablabi</name>
    <dbReference type="NCBI Taxonomy" id="722472"/>
    <lineage>
        <taxon>Bacteria</taxon>
        <taxon>Pseudomonadati</taxon>
        <taxon>Pseudomonadota</taxon>
        <taxon>Alphaproteobacteria</taxon>
        <taxon>Hyphomicrobiales</taxon>
        <taxon>Nitrobacteraceae</taxon>
        <taxon>Bradyrhizobium</taxon>
    </lineage>
</organism>
<dbReference type="PANTHER" id="PTHR47506:SF1">
    <property type="entry name" value="HTH-TYPE TRANSCRIPTIONAL REGULATOR YJDC"/>
    <property type="match status" value="1"/>
</dbReference>
<keyword evidence="2 4" id="KW-0238">DNA-binding</keyword>
<dbReference type="InterPro" id="IPR036271">
    <property type="entry name" value="Tet_transcr_reg_TetR-rel_C_sf"/>
</dbReference>
<dbReference type="EMBL" id="FNTI01000002">
    <property type="protein sequence ID" value="SEE77946.1"/>
    <property type="molecule type" value="Genomic_DNA"/>
</dbReference>
<dbReference type="AlphaFoldDB" id="A0A1M7JK08"/>
<dbReference type="GO" id="GO:0003677">
    <property type="term" value="F:DNA binding"/>
    <property type="evidence" value="ECO:0007669"/>
    <property type="project" value="UniProtKB-UniRule"/>
</dbReference>
<reference evidence="6 7" key="1">
    <citation type="submission" date="2016-10" db="EMBL/GenBank/DDBJ databases">
        <authorList>
            <person name="de Groot N.N."/>
        </authorList>
    </citation>
    <scope>NUCLEOTIDE SEQUENCE [LARGE SCALE GENOMIC DNA]</scope>
    <source>
        <strain evidence="6 7">GAS522</strain>
    </source>
</reference>
<dbReference type="PROSITE" id="PS50977">
    <property type="entry name" value="HTH_TETR_2"/>
    <property type="match status" value="1"/>
</dbReference>
<accession>A0A1M7JK08</accession>
<proteinExistence type="predicted"/>
<dbReference type="InterPro" id="IPR009057">
    <property type="entry name" value="Homeodomain-like_sf"/>
</dbReference>
<dbReference type="SUPFAM" id="SSF46689">
    <property type="entry name" value="Homeodomain-like"/>
    <property type="match status" value="1"/>
</dbReference>
<dbReference type="SUPFAM" id="SSF48498">
    <property type="entry name" value="Tetracyclin repressor-like, C-terminal domain"/>
    <property type="match status" value="1"/>
</dbReference>
<protein>
    <submittedName>
        <fullName evidence="6">Transcriptional regulator, TetR family</fullName>
    </submittedName>
</protein>
<dbReference type="PRINTS" id="PR00455">
    <property type="entry name" value="HTHTETR"/>
</dbReference>
<dbReference type="Gene3D" id="1.10.10.60">
    <property type="entry name" value="Homeodomain-like"/>
    <property type="match status" value="1"/>
</dbReference>
<dbReference type="Gene3D" id="1.10.357.10">
    <property type="entry name" value="Tetracycline Repressor, domain 2"/>
    <property type="match status" value="1"/>
</dbReference>
<sequence>MTPKIVTSVAETSKRRRGRPVVFDRDQALGEAMKLFWERGYEGTSFDDLIAAMGISASSFYNSFGSKEDLYCEASRSYLDSAGRWFFGILNDETTDTKTAFARLFATTAEEFTRGDHPLGCMISLAGTHTPPAMKNIRELMAEHRAFSEGAMAARIEQGVAHGDVPGDTDIGALAAYYSTVARGLAVQARDGASRERLAEIGRLAMNAWPSGDTGVKKTAVRKTKARARTKSVKAGSC</sequence>